<organism evidence="1 2">
    <name type="scientific">Ridgeia piscesae</name>
    <name type="common">Tubeworm</name>
    <dbReference type="NCBI Taxonomy" id="27915"/>
    <lineage>
        <taxon>Eukaryota</taxon>
        <taxon>Metazoa</taxon>
        <taxon>Spiralia</taxon>
        <taxon>Lophotrochozoa</taxon>
        <taxon>Annelida</taxon>
        <taxon>Polychaeta</taxon>
        <taxon>Sedentaria</taxon>
        <taxon>Canalipalpata</taxon>
        <taxon>Sabellida</taxon>
        <taxon>Siboglinidae</taxon>
        <taxon>Ridgeia</taxon>
    </lineage>
</organism>
<dbReference type="EMBL" id="JAODUO010000487">
    <property type="protein sequence ID" value="KAK2179490.1"/>
    <property type="molecule type" value="Genomic_DNA"/>
</dbReference>
<reference evidence="1" key="1">
    <citation type="journal article" date="2023" name="Mol. Biol. Evol.">
        <title>Third-Generation Sequencing Reveals the Adaptive Role of the Epigenome in Three Deep-Sea Polychaetes.</title>
        <authorList>
            <person name="Perez M."/>
            <person name="Aroh O."/>
            <person name="Sun Y."/>
            <person name="Lan Y."/>
            <person name="Juniper S.K."/>
            <person name="Young C.R."/>
            <person name="Angers B."/>
            <person name="Qian P.Y."/>
        </authorList>
    </citation>
    <scope>NUCLEOTIDE SEQUENCE</scope>
    <source>
        <strain evidence="1">R07B-5</strain>
    </source>
</reference>
<accession>A0AAD9KZ00</accession>
<comment type="caution">
    <text evidence="1">The sequence shown here is derived from an EMBL/GenBank/DDBJ whole genome shotgun (WGS) entry which is preliminary data.</text>
</comment>
<proteinExistence type="predicted"/>
<evidence type="ECO:0000313" key="1">
    <source>
        <dbReference type="EMBL" id="KAK2179490.1"/>
    </source>
</evidence>
<protein>
    <submittedName>
        <fullName evidence="1">Uncharacterized protein</fullName>
    </submittedName>
</protein>
<evidence type="ECO:0000313" key="2">
    <source>
        <dbReference type="Proteomes" id="UP001209878"/>
    </source>
</evidence>
<dbReference type="Proteomes" id="UP001209878">
    <property type="component" value="Unassembled WGS sequence"/>
</dbReference>
<sequence length="161" mass="18029">MIRYLQGWTVASGHRKVLSRTLMDDMIDIMPYMTQSDMAQDVFQMLGMWHGAQHEELQRLSEVTLLQCQTNSLSCRKVGKYLGCTGGPGAGKKNKGTMPLCGCENLQKNVAFLVSEGATPHISDWETRHYPKTSFTAVADTPEMQRLAQNTRQQSQASARM</sequence>
<name>A0AAD9KZ00_RIDPI</name>
<dbReference type="AlphaFoldDB" id="A0AAD9KZ00"/>
<keyword evidence="2" id="KW-1185">Reference proteome</keyword>
<gene>
    <name evidence="1" type="ORF">NP493_487g02048</name>
</gene>